<dbReference type="AlphaFoldDB" id="A0A644YXE7"/>
<protein>
    <submittedName>
        <fullName evidence="2">Uncharacterized protein</fullName>
    </submittedName>
</protein>
<sequence>MTIGLEKSYFDNLSARSFILFNGFVIELLITVAKILINIYSKIVEIIIMYIILLYSDILFELATSAKFSFISILFCNLLNIDSTLGATSEL</sequence>
<evidence type="ECO:0000256" key="1">
    <source>
        <dbReference type="SAM" id="Phobius"/>
    </source>
</evidence>
<comment type="caution">
    <text evidence="2">The sequence shown here is derived from an EMBL/GenBank/DDBJ whole genome shotgun (WGS) entry which is preliminary data.</text>
</comment>
<reference evidence="2" key="1">
    <citation type="submission" date="2019-08" db="EMBL/GenBank/DDBJ databases">
        <authorList>
            <person name="Kucharzyk K."/>
            <person name="Murdoch R.W."/>
            <person name="Higgins S."/>
            <person name="Loffler F."/>
        </authorList>
    </citation>
    <scope>NUCLEOTIDE SEQUENCE</scope>
</reference>
<feature type="transmembrane region" description="Helical" evidence="1">
    <location>
        <begin position="43"/>
        <end position="63"/>
    </location>
</feature>
<gene>
    <name evidence="2" type="ORF">SDC9_77214</name>
</gene>
<dbReference type="EMBL" id="VSSQ01005851">
    <property type="protein sequence ID" value="MPM30664.1"/>
    <property type="molecule type" value="Genomic_DNA"/>
</dbReference>
<keyword evidence="1" id="KW-0812">Transmembrane</keyword>
<name>A0A644YXE7_9ZZZZ</name>
<evidence type="ECO:0000313" key="2">
    <source>
        <dbReference type="EMBL" id="MPM30664.1"/>
    </source>
</evidence>
<keyword evidence="1" id="KW-0472">Membrane</keyword>
<organism evidence="2">
    <name type="scientific">bioreactor metagenome</name>
    <dbReference type="NCBI Taxonomy" id="1076179"/>
    <lineage>
        <taxon>unclassified sequences</taxon>
        <taxon>metagenomes</taxon>
        <taxon>ecological metagenomes</taxon>
    </lineage>
</organism>
<keyword evidence="1" id="KW-1133">Transmembrane helix</keyword>
<feature type="transmembrane region" description="Helical" evidence="1">
    <location>
        <begin position="18"/>
        <end position="37"/>
    </location>
</feature>
<accession>A0A644YXE7</accession>
<proteinExistence type="predicted"/>